<evidence type="ECO:0000313" key="4">
    <source>
        <dbReference type="Proteomes" id="UP000824200"/>
    </source>
</evidence>
<dbReference type="InterPro" id="IPR001296">
    <property type="entry name" value="Glyco_trans_1"/>
</dbReference>
<sequence>MAEYKIYKRKSKEYKQYIEGIINTYNTNGKKTLLIVGDNAYPVVDGVWRVLENCATVLVRDYPDYNVLFMGPDYKGNVYVGNFPVLSVNSKYMKSMHYQVALPLFDCRLKKWLKMLKIDIIHCHSPFLCGFLARKLHKKRNVPMIATFHSQYKQDFRRATHSNALTSLLLKIIMKVFNSADEVWTMHRASRETLYSYGYRGKCRLVPNATRMKPLENYDEVRNEFRRTHNVQDKTVFVFVGRLILQKGIMFLVDVLAKLKQRGIDFKMFVVGDGPDKKRMMDRVADNHLNDFVEFVGEIKGGDGIVPYYAGADLFLFPSRYDVSSIVQIEAATYKTPTVFSEGSVTSCAVTGNVNGYLLPYDVDKYADGVEDILKNGDIVKVGEQAFKDLHVEWEDIVAQSVKVYDQYIKQYADEKK</sequence>
<reference evidence="3" key="1">
    <citation type="submission" date="2020-10" db="EMBL/GenBank/DDBJ databases">
        <authorList>
            <person name="Gilroy R."/>
        </authorList>
    </citation>
    <scope>NUCLEOTIDE SEQUENCE</scope>
    <source>
        <strain evidence="3">CHK121-14286</strain>
    </source>
</reference>
<dbReference type="InterPro" id="IPR050194">
    <property type="entry name" value="Glycosyltransferase_grp1"/>
</dbReference>
<dbReference type="Gene3D" id="3.40.50.2000">
    <property type="entry name" value="Glycogen Phosphorylase B"/>
    <property type="match status" value="2"/>
</dbReference>
<evidence type="ECO:0000313" key="3">
    <source>
        <dbReference type="EMBL" id="HIR66187.1"/>
    </source>
</evidence>
<dbReference type="InterPro" id="IPR028098">
    <property type="entry name" value="Glyco_trans_4-like_N"/>
</dbReference>
<dbReference type="Proteomes" id="UP000824200">
    <property type="component" value="Unassembled WGS sequence"/>
</dbReference>
<dbReference type="EMBL" id="DVHL01000040">
    <property type="protein sequence ID" value="HIR66187.1"/>
    <property type="molecule type" value="Genomic_DNA"/>
</dbReference>
<dbReference type="AlphaFoldDB" id="A0A9D1J8R3"/>
<proteinExistence type="predicted"/>
<accession>A0A9D1J8R3</accession>
<comment type="caution">
    <text evidence="3">The sequence shown here is derived from an EMBL/GenBank/DDBJ whole genome shotgun (WGS) entry which is preliminary data.</text>
</comment>
<protein>
    <submittedName>
        <fullName evidence="3">Glycosyltransferase</fullName>
    </submittedName>
</protein>
<gene>
    <name evidence="3" type="ORF">IAC95_04855</name>
</gene>
<dbReference type="PANTHER" id="PTHR45947:SF3">
    <property type="entry name" value="SULFOQUINOVOSYL TRANSFERASE SQD2"/>
    <property type="match status" value="1"/>
</dbReference>
<feature type="domain" description="Glycosyl transferase family 1" evidence="1">
    <location>
        <begin position="223"/>
        <end position="377"/>
    </location>
</feature>
<dbReference type="Pfam" id="PF00534">
    <property type="entry name" value="Glycos_transf_1"/>
    <property type="match status" value="1"/>
</dbReference>
<feature type="domain" description="Glycosyltransferase subfamily 4-like N-terminal" evidence="2">
    <location>
        <begin position="44"/>
        <end position="209"/>
    </location>
</feature>
<dbReference type="Pfam" id="PF13439">
    <property type="entry name" value="Glyco_transf_4"/>
    <property type="match status" value="1"/>
</dbReference>
<reference evidence="3" key="2">
    <citation type="journal article" date="2021" name="PeerJ">
        <title>Extensive microbial diversity within the chicken gut microbiome revealed by metagenomics and culture.</title>
        <authorList>
            <person name="Gilroy R."/>
            <person name="Ravi A."/>
            <person name="Getino M."/>
            <person name="Pursley I."/>
            <person name="Horton D.L."/>
            <person name="Alikhan N.F."/>
            <person name="Baker D."/>
            <person name="Gharbi K."/>
            <person name="Hall N."/>
            <person name="Watson M."/>
            <person name="Adriaenssens E.M."/>
            <person name="Foster-Nyarko E."/>
            <person name="Jarju S."/>
            <person name="Secka A."/>
            <person name="Antonio M."/>
            <person name="Oren A."/>
            <person name="Chaudhuri R.R."/>
            <person name="La Ragione R."/>
            <person name="Hildebrand F."/>
            <person name="Pallen M.J."/>
        </authorList>
    </citation>
    <scope>NUCLEOTIDE SEQUENCE</scope>
    <source>
        <strain evidence="3">CHK121-14286</strain>
    </source>
</reference>
<organism evidence="3 4">
    <name type="scientific">Candidatus Fimimonas gallinarum</name>
    <dbReference type="NCBI Taxonomy" id="2840821"/>
    <lineage>
        <taxon>Bacteria</taxon>
        <taxon>Pseudomonadati</taxon>
        <taxon>Myxococcota</taxon>
        <taxon>Myxococcia</taxon>
        <taxon>Myxococcales</taxon>
        <taxon>Cystobacterineae</taxon>
        <taxon>Myxococcaceae</taxon>
        <taxon>Myxococcaceae incertae sedis</taxon>
        <taxon>Candidatus Fimimonas</taxon>
    </lineage>
</organism>
<dbReference type="GO" id="GO:0016757">
    <property type="term" value="F:glycosyltransferase activity"/>
    <property type="evidence" value="ECO:0007669"/>
    <property type="project" value="InterPro"/>
</dbReference>
<dbReference type="PANTHER" id="PTHR45947">
    <property type="entry name" value="SULFOQUINOVOSYL TRANSFERASE SQD2"/>
    <property type="match status" value="1"/>
</dbReference>
<dbReference type="SUPFAM" id="SSF53756">
    <property type="entry name" value="UDP-Glycosyltransferase/glycogen phosphorylase"/>
    <property type="match status" value="1"/>
</dbReference>
<evidence type="ECO:0000259" key="1">
    <source>
        <dbReference type="Pfam" id="PF00534"/>
    </source>
</evidence>
<name>A0A9D1J8R3_9BACT</name>
<evidence type="ECO:0000259" key="2">
    <source>
        <dbReference type="Pfam" id="PF13439"/>
    </source>
</evidence>